<feature type="compositionally biased region" description="Basic and acidic residues" evidence="1">
    <location>
        <begin position="367"/>
        <end position="376"/>
    </location>
</feature>
<dbReference type="GO" id="GO:0046982">
    <property type="term" value="F:protein heterodimerization activity"/>
    <property type="evidence" value="ECO:0007669"/>
    <property type="project" value="InterPro"/>
</dbReference>
<reference evidence="2 3" key="1">
    <citation type="submission" date="2016-07" db="EMBL/GenBank/DDBJ databases">
        <title>Pervasive Adenine N6-methylation of Active Genes in Fungi.</title>
        <authorList>
            <consortium name="DOE Joint Genome Institute"/>
            <person name="Mondo S.J."/>
            <person name="Dannebaum R.O."/>
            <person name="Kuo R.C."/>
            <person name="Labutti K."/>
            <person name="Haridas S."/>
            <person name="Kuo A."/>
            <person name="Salamov A."/>
            <person name="Ahrendt S.R."/>
            <person name="Lipzen A."/>
            <person name="Sullivan W."/>
            <person name="Andreopoulos W.B."/>
            <person name="Clum A."/>
            <person name="Lindquist E."/>
            <person name="Daum C."/>
            <person name="Ramamoorthy G.K."/>
            <person name="Gryganskyi A."/>
            <person name="Culley D."/>
            <person name="Magnuson J.K."/>
            <person name="James T.Y."/>
            <person name="O'Malley M.A."/>
            <person name="Stajich J.E."/>
            <person name="Spatafora J.W."/>
            <person name="Visel A."/>
            <person name="Grigoriev I.V."/>
        </authorList>
    </citation>
    <scope>NUCLEOTIDE SEQUENCE [LARGE SCALE GENOMIC DNA]</scope>
    <source>
        <strain evidence="2 3">NRRL 2496</strain>
    </source>
</reference>
<feature type="compositionally biased region" description="Low complexity" evidence="1">
    <location>
        <begin position="677"/>
        <end position="696"/>
    </location>
</feature>
<dbReference type="OMA" id="DDIMAGS"/>
<evidence type="ECO:0000256" key="1">
    <source>
        <dbReference type="SAM" id="MobiDB-lite"/>
    </source>
</evidence>
<feature type="compositionally biased region" description="Low complexity" evidence="1">
    <location>
        <begin position="643"/>
        <end position="664"/>
    </location>
</feature>
<name>A0A1X2HT93_SYNRA</name>
<feature type="compositionally biased region" description="Basic residues" evidence="1">
    <location>
        <begin position="605"/>
        <end position="623"/>
    </location>
</feature>
<keyword evidence="3" id="KW-1185">Reference proteome</keyword>
<dbReference type="InterPro" id="IPR009072">
    <property type="entry name" value="Histone-fold"/>
</dbReference>
<comment type="caution">
    <text evidence="2">The sequence shown here is derived from an EMBL/GenBank/DDBJ whole genome shotgun (WGS) entry which is preliminary data.</text>
</comment>
<dbReference type="InParanoid" id="A0A1X2HT93"/>
<sequence length="956" mass="105726">MSRADAHYICSSAANAIISEIGPYRVSSDALQTINQFLDEFLVFLLSSSLSLDLSRIKAVVFTLLPSTLGKNAIVEAELEVKTFTETEAIDYESYERMRTLGNGGPFPVHDALPLLREKCLEFCTLADKDDNVSLMHQASPAIQISPIVAIYVTTIIEHIAEYVLTAIAMTAEHEDTEFIRMKEVFLALMDDVQVGGVFYRMELREKLEKRGFAAGYRTRATPSYLSTASATPQKHVRSSTNESSTDSSSSGLLDISFDDLDIGYDDDASRPPTAMSQRNDLSLSLYSVKSSARPNSFLSGSTSNATLSTAASSNNSKKAFKLFKKDEYGPSVSVYDPDVPAMNFEDLIRSGNTMRVSLTPNRLRSIEVKDQRADTMPEPGTAWERRSTSAPSRKPSKVPLSRATSPAPPVTSPLAASGSLPTSVATATPPKKEEPDLGDALKEYEERQKSLLNLHKPLQQQQQQQQQRQQHQQQTTPKGKPASLKQPQEQQQPIPREKKEKSVTASPTAPADGSKTKEALTPFENPREAPKPSVKPTSVPKTAENAPMAAPIKIMDKKSASSSEAPVHAITTDAKVASVPAKPAAIPATPNKSELPKAGETKVLRRGSMSKRKSRENLRRRKSMDEDKRPLTPDQPSMPKHAQQQPQQTTQKQQQQSKQQASPAVSAKSSIESVRQQAAPLPSPPASESTSSSQHTSEDEKQMDLKIIPEDRPSSIVAKRVTTASRRHSLHESYAAERQQQMNASTAGSVERSIKVWAEIMKGDEDQLITPAAARRRSMMREQRHSVAVDEDTKLDVQHPPQEERARKVESRVLDKVLKFEQNSIEDFAQQHHRQHRASAYIPRRERFLYLQREPGVLERRTATATAFPKRTVGVDAQTQTDFSEQKSVPQAPALIVTSEDAAGVTTRREIDVESERSSECGLVDGDEEWFLQDDDWEDVGEQETAVVEWLLGEA</sequence>
<evidence type="ECO:0000313" key="3">
    <source>
        <dbReference type="Proteomes" id="UP000242180"/>
    </source>
</evidence>
<feature type="region of interest" description="Disordered" evidence="1">
    <location>
        <begin position="225"/>
        <end position="253"/>
    </location>
</feature>
<feature type="compositionally biased region" description="Low complexity" evidence="1">
    <location>
        <begin position="460"/>
        <end position="475"/>
    </location>
</feature>
<proteinExistence type="predicted"/>
<feature type="region of interest" description="Disordered" evidence="1">
    <location>
        <begin position="367"/>
        <end position="438"/>
    </location>
</feature>
<dbReference type="AlphaFoldDB" id="A0A1X2HT93"/>
<accession>A0A1X2HT93</accession>
<protein>
    <submittedName>
        <fullName evidence="2">Uncharacterized protein</fullName>
    </submittedName>
</protein>
<feature type="compositionally biased region" description="Low complexity" evidence="1">
    <location>
        <begin position="239"/>
        <end position="253"/>
    </location>
</feature>
<feature type="compositionally biased region" description="Basic and acidic residues" evidence="1">
    <location>
        <begin position="595"/>
        <end position="604"/>
    </location>
</feature>
<organism evidence="2 3">
    <name type="scientific">Syncephalastrum racemosum</name>
    <name type="common">Filamentous fungus</name>
    <dbReference type="NCBI Taxonomy" id="13706"/>
    <lineage>
        <taxon>Eukaryota</taxon>
        <taxon>Fungi</taxon>
        <taxon>Fungi incertae sedis</taxon>
        <taxon>Mucoromycota</taxon>
        <taxon>Mucoromycotina</taxon>
        <taxon>Mucoromycetes</taxon>
        <taxon>Mucorales</taxon>
        <taxon>Syncephalastraceae</taxon>
        <taxon>Syncephalastrum</taxon>
    </lineage>
</organism>
<dbReference type="EMBL" id="MCGN01000001">
    <property type="protein sequence ID" value="ORZ02815.1"/>
    <property type="molecule type" value="Genomic_DNA"/>
</dbReference>
<feature type="compositionally biased region" description="Low complexity" evidence="1">
    <location>
        <begin position="532"/>
        <end position="543"/>
    </location>
</feature>
<evidence type="ECO:0000313" key="2">
    <source>
        <dbReference type="EMBL" id="ORZ02815.1"/>
    </source>
</evidence>
<feature type="region of interest" description="Disordered" evidence="1">
    <location>
        <begin position="575"/>
        <end position="731"/>
    </location>
</feature>
<dbReference type="OrthoDB" id="5382203at2759"/>
<feature type="region of interest" description="Disordered" evidence="1">
    <location>
        <begin position="457"/>
        <end position="552"/>
    </location>
</feature>
<dbReference type="Gene3D" id="1.10.20.10">
    <property type="entry name" value="Histone, subunit A"/>
    <property type="match status" value="1"/>
</dbReference>
<feature type="compositionally biased region" description="Low complexity" evidence="1">
    <location>
        <begin position="575"/>
        <end position="589"/>
    </location>
</feature>
<gene>
    <name evidence="2" type="ORF">BCR43DRAFT_482217</name>
</gene>
<dbReference type="STRING" id="13706.A0A1X2HT93"/>
<feature type="compositionally biased region" description="Low complexity" evidence="1">
    <location>
        <begin position="486"/>
        <end position="495"/>
    </location>
</feature>
<dbReference type="Proteomes" id="UP000242180">
    <property type="component" value="Unassembled WGS sequence"/>
</dbReference>
<feature type="compositionally biased region" description="Basic and acidic residues" evidence="1">
    <location>
        <begin position="697"/>
        <end position="714"/>
    </location>
</feature>